<dbReference type="EMBL" id="JAUFPX010000002">
    <property type="protein sequence ID" value="MDN3589372.1"/>
    <property type="molecule type" value="Genomic_DNA"/>
</dbReference>
<protein>
    <submittedName>
        <fullName evidence="5">4'-phosphopantetheinyl transferase superfamily protein</fullName>
    </submittedName>
</protein>
<dbReference type="Gene3D" id="3.90.470.20">
    <property type="entry name" value="4'-phosphopantetheinyl transferase domain"/>
    <property type="match status" value="1"/>
</dbReference>
<evidence type="ECO:0000259" key="3">
    <source>
        <dbReference type="Pfam" id="PF01648"/>
    </source>
</evidence>
<evidence type="ECO:0000313" key="5">
    <source>
        <dbReference type="EMBL" id="MDN3589372.1"/>
    </source>
</evidence>
<dbReference type="Pfam" id="PF22624">
    <property type="entry name" value="AASDHPPT_N"/>
    <property type="match status" value="1"/>
</dbReference>
<comment type="caution">
    <text evidence="5">The sequence shown here is derived from an EMBL/GenBank/DDBJ whole genome shotgun (WGS) entry which is preliminary data.</text>
</comment>
<reference evidence="6" key="1">
    <citation type="journal article" date="2019" name="Int. J. Syst. Evol. Microbiol.">
        <title>The Global Catalogue of Microorganisms (GCM) 10K type strain sequencing project: providing services to taxonomists for standard genome sequencing and annotation.</title>
        <authorList>
            <consortium name="The Broad Institute Genomics Platform"/>
            <consortium name="The Broad Institute Genome Sequencing Center for Infectious Disease"/>
            <person name="Wu L."/>
            <person name="Ma J."/>
        </authorList>
    </citation>
    <scope>NUCLEOTIDE SEQUENCE [LARGE SCALE GENOMIC DNA]</scope>
    <source>
        <strain evidence="6">CECT 7069</strain>
    </source>
</reference>
<evidence type="ECO:0000256" key="1">
    <source>
        <dbReference type="ARBA" id="ARBA00010990"/>
    </source>
</evidence>
<sequence>MTLDDGRRARCLSVLDGSERIRAERFLRREDRDRFLASHAALRVVLGAVLGIEPAAVAFAVSPTGRPSLVGQHAGRLDFNLSHSGTHALVALSTTARIGVDIEVHRPIPDLLRIARTHFHPREIAALEEAGPEREAAFFAAWTAKEAFVKAIGAGLSMPLDAFAVAIPPAPAELLEAGGVPAPAWTLIGLAPVPGVTGAVAIDAPRARCRRARLPADWADRLSV</sequence>
<keyword evidence="6" id="KW-1185">Reference proteome</keyword>
<feature type="domain" description="4'-phosphopantetheinyl transferase N-terminal" evidence="4">
    <location>
        <begin position="11"/>
        <end position="92"/>
    </location>
</feature>
<dbReference type="InterPro" id="IPR055066">
    <property type="entry name" value="AASDHPPT_N"/>
</dbReference>
<proteinExistence type="inferred from homology"/>
<dbReference type="Proteomes" id="UP001224644">
    <property type="component" value="Unassembled WGS sequence"/>
</dbReference>
<name>A0ABT8BD32_9HYPH</name>
<dbReference type="GO" id="GO:0016740">
    <property type="term" value="F:transferase activity"/>
    <property type="evidence" value="ECO:0007669"/>
    <property type="project" value="UniProtKB-KW"/>
</dbReference>
<dbReference type="PANTHER" id="PTHR12215:SF10">
    <property type="entry name" value="L-AMINOADIPATE-SEMIALDEHYDE DEHYDROGENASE-PHOSPHOPANTETHEINYL TRANSFERASE"/>
    <property type="match status" value="1"/>
</dbReference>
<organism evidence="5 6">
    <name type="scientific">Methylobacterium adhaesivum</name>
    <dbReference type="NCBI Taxonomy" id="333297"/>
    <lineage>
        <taxon>Bacteria</taxon>
        <taxon>Pseudomonadati</taxon>
        <taxon>Pseudomonadota</taxon>
        <taxon>Alphaproteobacteria</taxon>
        <taxon>Hyphomicrobiales</taxon>
        <taxon>Methylobacteriaceae</taxon>
        <taxon>Methylobacterium</taxon>
    </lineage>
</organism>
<dbReference type="Pfam" id="PF01648">
    <property type="entry name" value="ACPS"/>
    <property type="match status" value="1"/>
</dbReference>
<dbReference type="InterPro" id="IPR050559">
    <property type="entry name" value="P-Pant_transferase_sf"/>
</dbReference>
<dbReference type="SUPFAM" id="SSF56214">
    <property type="entry name" value="4'-phosphopantetheinyl transferase"/>
    <property type="match status" value="2"/>
</dbReference>
<comment type="similarity">
    <text evidence="1">Belongs to the P-Pant transferase superfamily. Gsp/Sfp/HetI/AcpT family.</text>
</comment>
<evidence type="ECO:0000313" key="6">
    <source>
        <dbReference type="Proteomes" id="UP001224644"/>
    </source>
</evidence>
<evidence type="ECO:0000259" key="4">
    <source>
        <dbReference type="Pfam" id="PF22624"/>
    </source>
</evidence>
<dbReference type="RefSeq" id="WP_238223760.1">
    <property type="nucleotide sequence ID" value="NZ_BPQD01000007.1"/>
</dbReference>
<keyword evidence="2 5" id="KW-0808">Transferase</keyword>
<dbReference type="PANTHER" id="PTHR12215">
    <property type="entry name" value="PHOSPHOPANTETHEINE TRANSFERASE"/>
    <property type="match status" value="1"/>
</dbReference>
<evidence type="ECO:0000256" key="2">
    <source>
        <dbReference type="ARBA" id="ARBA00022679"/>
    </source>
</evidence>
<dbReference type="InterPro" id="IPR037143">
    <property type="entry name" value="4-PPantetheinyl_Trfase_dom_sf"/>
</dbReference>
<accession>A0ABT8BD32</accession>
<dbReference type="InterPro" id="IPR008278">
    <property type="entry name" value="4-PPantetheinyl_Trfase_dom"/>
</dbReference>
<gene>
    <name evidence="5" type="ORF">QWZ12_01970</name>
</gene>
<feature type="domain" description="4'-phosphopantetheinyl transferase" evidence="3">
    <location>
        <begin position="97"/>
        <end position="176"/>
    </location>
</feature>